<feature type="compositionally biased region" description="Basic and acidic residues" evidence="5">
    <location>
        <begin position="1073"/>
        <end position="1086"/>
    </location>
</feature>
<dbReference type="PANTHER" id="PTHR12181:SF12">
    <property type="entry name" value="PHOSPHATIDATE PHOSPHATASE"/>
    <property type="match status" value="1"/>
</dbReference>
<feature type="domain" description="LNS2/PITP" evidence="6">
    <location>
        <begin position="563"/>
        <end position="720"/>
    </location>
</feature>
<feature type="compositionally biased region" description="Basic and acidic residues" evidence="5">
    <location>
        <begin position="1135"/>
        <end position="1147"/>
    </location>
</feature>
<reference evidence="7 8" key="1">
    <citation type="submission" date="2020-03" db="EMBL/GenBank/DDBJ databases">
        <title>Genome sequence of Toxoplasma gondii RH-88 strain.</title>
        <authorList>
            <person name="Lorenzi H.A."/>
            <person name="Venepally P."/>
            <person name="Rozenberg A."/>
            <person name="Sibley D."/>
        </authorList>
    </citation>
    <scope>NUCLEOTIDE SEQUENCE [LARGE SCALE GENOMIC DNA]</scope>
    <source>
        <strain evidence="7 8">RH-88</strain>
    </source>
</reference>
<evidence type="ECO:0000313" key="7">
    <source>
        <dbReference type="EMBL" id="KAF4641698.1"/>
    </source>
</evidence>
<feature type="compositionally biased region" description="Basic and acidic residues" evidence="5">
    <location>
        <begin position="983"/>
        <end position="993"/>
    </location>
</feature>
<feature type="region of interest" description="Disordered" evidence="5">
    <location>
        <begin position="405"/>
        <end position="443"/>
    </location>
</feature>
<keyword evidence="8" id="KW-1185">Reference proteome</keyword>
<feature type="region of interest" description="Disordered" evidence="5">
    <location>
        <begin position="1497"/>
        <end position="1590"/>
    </location>
</feature>
<dbReference type="InterPro" id="IPR007651">
    <property type="entry name" value="Lipin_N"/>
</dbReference>
<gene>
    <name evidence="7" type="ORF">TGRH88_075080</name>
</gene>
<evidence type="ECO:0000313" key="8">
    <source>
        <dbReference type="Proteomes" id="UP000557509"/>
    </source>
</evidence>
<dbReference type="PANTHER" id="PTHR12181">
    <property type="entry name" value="LIPIN"/>
    <property type="match status" value="1"/>
</dbReference>
<dbReference type="Pfam" id="PF16876">
    <property type="entry name" value="Lipin_mid"/>
    <property type="match status" value="1"/>
</dbReference>
<dbReference type="GO" id="GO:0008195">
    <property type="term" value="F:phosphatidate phosphatase activity"/>
    <property type="evidence" value="ECO:0007669"/>
    <property type="project" value="UniProtKB-EC"/>
</dbReference>
<feature type="compositionally biased region" description="Basic and acidic residues" evidence="5">
    <location>
        <begin position="1559"/>
        <end position="1590"/>
    </location>
</feature>
<dbReference type="Proteomes" id="UP000557509">
    <property type="component" value="Unassembled WGS sequence"/>
</dbReference>
<keyword evidence="4" id="KW-0378">Hydrolase</keyword>
<dbReference type="EMBL" id="JAAUHK010000194">
    <property type="protein sequence ID" value="KAF4641698.1"/>
    <property type="molecule type" value="Genomic_DNA"/>
</dbReference>
<evidence type="ECO:0000256" key="3">
    <source>
        <dbReference type="ARBA" id="ARBA00012638"/>
    </source>
</evidence>
<feature type="region of interest" description="Disordered" evidence="5">
    <location>
        <begin position="782"/>
        <end position="805"/>
    </location>
</feature>
<feature type="region of interest" description="Disordered" evidence="5">
    <location>
        <begin position="262"/>
        <end position="282"/>
    </location>
</feature>
<dbReference type="EC" id="3.1.3.4" evidence="3"/>
<evidence type="ECO:0000256" key="5">
    <source>
        <dbReference type="SAM" id="MobiDB-lite"/>
    </source>
</evidence>
<dbReference type="InterPro" id="IPR026058">
    <property type="entry name" value="LIPIN"/>
</dbReference>
<dbReference type="InterPro" id="IPR031703">
    <property type="entry name" value="Lipin_mid"/>
</dbReference>
<protein>
    <recommendedName>
        <fullName evidence="3">phosphatidate phosphatase</fullName>
        <ecNumber evidence="3">3.1.3.4</ecNumber>
    </recommendedName>
</protein>
<dbReference type="Pfam" id="PF08235">
    <property type="entry name" value="LNS2"/>
    <property type="match status" value="1"/>
</dbReference>
<feature type="compositionally biased region" description="Basic and acidic residues" evidence="5">
    <location>
        <begin position="139"/>
        <end position="159"/>
    </location>
</feature>
<evidence type="ECO:0000256" key="2">
    <source>
        <dbReference type="ARBA" id="ARBA00005476"/>
    </source>
</evidence>
<dbReference type="InterPro" id="IPR036412">
    <property type="entry name" value="HAD-like_sf"/>
</dbReference>
<feature type="region of interest" description="Disordered" evidence="5">
    <location>
        <begin position="1274"/>
        <end position="1294"/>
    </location>
</feature>
<dbReference type="VEuPathDB" id="ToxoDB:TGME49_230690"/>
<name>A0A7J6K372_TOXGO</name>
<dbReference type="SUPFAM" id="SSF56784">
    <property type="entry name" value="HAD-like"/>
    <property type="match status" value="1"/>
</dbReference>
<feature type="region of interest" description="Disordered" evidence="5">
    <location>
        <begin position="1071"/>
        <end position="1191"/>
    </location>
</feature>
<dbReference type="SMART" id="SM00775">
    <property type="entry name" value="LNS2"/>
    <property type="match status" value="1"/>
</dbReference>
<comment type="similarity">
    <text evidence="2">Belongs to the lipin family.</text>
</comment>
<feature type="compositionally biased region" description="Basic and acidic residues" evidence="5">
    <location>
        <begin position="1504"/>
        <end position="1536"/>
    </location>
</feature>
<evidence type="ECO:0000256" key="4">
    <source>
        <dbReference type="ARBA" id="ARBA00022801"/>
    </source>
</evidence>
<feature type="compositionally biased region" description="Acidic residues" evidence="5">
    <location>
        <begin position="1123"/>
        <end position="1134"/>
    </location>
</feature>
<dbReference type="InterPro" id="IPR031315">
    <property type="entry name" value="LNS2/PITP"/>
</dbReference>
<proteinExistence type="inferred from homology"/>
<evidence type="ECO:0000259" key="6">
    <source>
        <dbReference type="SMART" id="SM00775"/>
    </source>
</evidence>
<organism evidence="7 8">
    <name type="scientific">Toxoplasma gondii</name>
    <dbReference type="NCBI Taxonomy" id="5811"/>
    <lineage>
        <taxon>Eukaryota</taxon>
        <taxon>Sar</taxon>
        <taxon>Alveolata</taxon>
        <taxon>Apicomplexa</taxon>
        <taxon>Conoidasida</taxon>
        <taxon>Coccidia</taxon>
        <taxon>Eucoccidiorida</taxon>
        <taxon>Eimeriorina</taxon>
        <taxon>Sarcocystidae</taxon>
        <taxon>Toxoplasma</taxon>
    </lineage>
</organism>
<feature type="compositionally biased region" description="Low complexity" evidence="5">
    <location>
        <begin position="225"/>
        <end position="234"/>
    </location>
</feature>
<feature type="region of interest" description="Disordered" evidence="5">
    <location>
        <begin position="107"/>
        <end position="237"/>
    </location>
</feature>
<feature type="compositionally biased region" description="Polar residues" evidence="5">
    <location>
        <begin position="1087"/>
        <end position="1106"/>
    </location>
</feature>
<dbReference type="InterPro" id="IPR013209">
    <property type="entry name" value="LNS2"/>
</dbReference>
<feature type="region of interest" description="Disordered" evidence="5">
    <location>
        <begin position="974"/>
        <end position="994"/>
    </location>
</feature>
<comment type="cofactor">
    <cofactor evidence="1">
        <name>Mg(2+)</name>
        <dbReference type="ChEBI" id="CHEBI:18420"/>
    </cofactor>
</comment>
<comment type="caution">
    <text evidence="7">The sequence shown here is derived from an EMBL/GenBank/DDBJ whole genome shotgun (WGS) entry which is preliminary data.</text>
</comment>
<sequence length="1590" mass="169542">MLIIRAPSVLATKNKMWGKIVSSVSNALDFNQATLSGCIDIICVRSTDDNKLRSTPFHVRFGKAKLLRSREKTVTVTVNGVLTSLRMKLGAAGEAYFVHEDEGAALGDLGDEESASPILSPRSNASGEGGGRTGLEGFASRDEEEWRRRDEDEKDRAEDGSQAGDGDEKEGAGAGNEAGAGERASTDSRLVAGDALREVPSVAGDVTRSPVASGEEPEGAPATLSRSASQAAADAEQERERMVVGGVGAPAVAPSALIDRGFPEDQQLGAGPVTDSRVAAESQAGSASGVSFSLCGHMLTGRVSEEQHDNDVFNANVVSWEAFDHNPALWYHPSLVARFDDKPPYYPGKVALPLLACWLVFNRPLSVESLSRLMNAEVTANLEPPNFSSALSSASRWFFGSRASASAPASKSPTRFPYPKAATEGKDERGGSAGADAPGPKAPVVVTSKNSVAQATASAAASVATIEEASGVRRDEEGEWKEGSALVNSASFHSELGTTVPSASCTACSARRFRRSLRPTSDQLASLNLKPGANSICFTVSSSLQGTKSVMGTIYLWPQYPKIVISDVDGTITRSDVLGQLMPIVGRDWSHDGVAELFTKIKKAGYLILYLTARAIGQADATRDYLFGLTQQQTNKLPDGPLILSPDRLFPSFKREVIERKPYIFKIAALRDIRSLFPPDYNPFYAGFGNRDSDHRAYVHVGVAEAKVFIIDPSGAIHHINNSTYARTYETMSEIADFMFPPLPRPDGRLPSEALIKQEEAEEEQFNSFNFWSLGIVDFPSEEDEDESVAGEAVPPSSEPTTIFKDLHHPTPLAELSVSPSAASSAEAASVAAAYAASAAVVALDAAASGRQSVTDERGGMGEDGEVDEAATTRGANEAIETAKQVSIAAALAAAVVKREDEHVVASEEDSAGYETPPLLVPRAEKAGQQGGAQLVDAARTYLMESGNDGAQEKDRVGASIPSEGGEALQIREPYLSTPVSERTPKNFSREADSDSLSRLSGLRTVTGMCDLCGRQFESRGCRRQISLTGRGSSQGGLADSERRCQSETMWTKVDEDEGGQEQLCEACGSRWQSEHTGRTSVEETYHTAQTPQERSQQTAGVGESQVTERGRMSADSVPQIEGEGEEHESEADDKESKVQRRPEGWKTAKGSLSAGEGDVECDGALLSFSVPRSEEDREAAPESGHASQRVWTYVSLDSDGDARDFSAQSRAPEELCPSATGDKVVSADYRAPGTPDENERAEALLTAAAFAADAVTSGNIFLHASNGIKRQVEKNGESKVVTDASANTSDAPREVELADKSDASVNRESHDSVNASERRDLFSRLWRRDCESRANTPCSSSQRVRRSASSFFLPWSPSGTASTPVARPVETGDAVGPQSASFVCSLPVLRSASSYDAAASSISFTYDEKTPCLRLESSGSETSLARRADTEPEMQIVSSEGVWEGGDSEGAHENKNRDAEHLSGLFMSSFKCGSTPIDRLPHEEVVALNDNEAGSCVVGDPHGGSRPEEGARSSVSRSDRDVSNKAAICDRDEGNVVKGGGQVLSGTPVTPSRSSSKSKRELRMQESFRSVGEGRSDDGVDSERKCSNL</sequence>
<evidence type="ECO:0000256" key="1">
    <source>
        <dbReference type="ARBA" id="ARBA00001946"/>
    </source>
</evidence>
<accession>A0A7J6K372</accession>
<dbReference type="Pfam" id="PF04571">
    <property type="entry name" value="Lipin_N"/>
    <property type="match status" value="1"/>
</dbReference>